<feature type="compositionally biased region" description="Low complexity" evidence="1">
    <location>
        <begin position="308"/>
        <end position="321"/>
    </location>
</feature>
<gene>
    <name evidence="2" type="ORF">KIPB_001518</name>
</gene>
<evidence type="ECO:0000313" key="2">
    <source>
        <dbReference type="EMBL" id="GIQ80684.1"/>
    </source>
</evidence>
<sequence length="543" mass="59400">MPLDPHEYLISVDIKPSERKLLQRMYLPVRQTQLNSRDIAAMVEAKFPLTYADRTYKTPGLLKVLTSRTCGHRFARVLDSFSEVQLAKLVDSASSHGPLTQRAPYRIDQEGTRLNIKDVFTSAHLCLIMPIGPQALKHQHQASTQASTQASSQGVPSVPMDSMAGLPLPSPLDLSMHHGVAGVTHQTAVASPPSIPPSGMGSSSIDGMEGVGGLEEQRERERERERDRNRRMMQTLEMGTRTDRPASDAPPQGTGWMGPNATGTERPPLSGTMYSGEGYTLAQTQKGQGEREGERTQGPLSQPPLLPTNPHAHPTVPTVPTDGIPRVRVPRGSRERETGPEGEDQVDAYVATSASEYTVCLDVKPSQRKCLERLYFTMAKDSLSVANLALRVQAYFPAEYGGVTYEYPDEIHVLTNRSIGHKQAPTLGSLSDIVLKQIAFRQESRTPGMLVSRHEYVSDNGMGYTISRHNFDSAHISVFVRVGGGTPDPASMTTLPGTTVHRPKRKYTKVSPTAKDVPPPPPPSQGVGERDRLCTQVCLPRPI</sequence>
<feature type="compositionally biased region" description="Low complexity" evidence="1">
    <location>
        <begin position="141"/>
        <end position="153"/>
    </location>
</feature>
<evidence type="ECO:0000256" key="1">
    <source>
        <dbReference type="SAM" id="MobiDB-lite"/>
    </source>
</evidence>
<organism evidence="2 3">
    <name type="scientific">Kipferlia bialata</name>
    <dbReference type="NCBI Taxonomy" id="797122"/>
    <lineage>
        <taxon>Eukaryota</taxon>
        <taxon>Metamonada</taxon>
        <taxon>Carpediemonas-like organisms</taxon>
        <taxon>Kipferlia</taxon>
    </lineage>
</organism>
<reference evidence="2 3" key="1">
    <citation type="journal article" date="2018" name="PLoS ONE">
        <title>The draft genome of Kipferlia bialata reveals reductive genome evolution in fornicate parasites.</title>
        <authorList>
            <person name="Tanifuji G."/>
            <person name="Takabayashi S."/>
            <person name="Kume K."/>
            <person name="Takagi M."/>
            <person name="Nakayama T."/>
            <person name="Kamikawa R."/>
            <person name="Inagaki Y."/>
            <person name="Hashimoto T."/>
        </authorList>
    </citation>
    <scope>NUCLEOTIDE SEQUENCE [LARGE SCALE GENOMIC DNA]</scope>
    <source>
        <strain evidence="2">NY0173</strain>
    </source>
</reference>
<feature type="region of interest" description="Disordered" evidence="1">
    <location>
        <begin position="489"/>
        <end position="534"/>
    </location>
</feature>
<feature type="region of interest" description="Disordered" evidence="1">
    <location>
        <begin position="188"/>
        <end position="345"/>
    </location>
</feature>
<proteinExistence type="predicted"/>
<feature type="region of interest" description="Disordered" evidence="1">
    <location>
        <begin position="138"/>
        <end position="171"/>
    </location>
</feature>
<name>A0A9K3GE72_9EUKA</name>
<evidence type="ECO:0000313" key="3">
    <source>
        <dbReference type="Proteomes" id="UP000265618"/>
    </source>
</evidence>
<keyword evidence="3" id="KW-1185">Reference proteome</keyword>
<dbReference type="EMBL" id="BDIP01000219">
    <property type="protein sequence ID" value="GIQ80684.1"/>
    <property type="molecule type" value="Genomic_DNA"/>
</dbReference>
<feature type="compositionally biased region" description="Basic and acidic residues" evidence="1">
    <location>
        <begin position="215"/>
        <end position="230"/>
    </location>
</feature>
<accession>A0A9K3GE72</accession>
<dbReference type="AlphaFoldDB" id="A0A9K3GE72"/>
<comment type="caution">
    <text evidence="2">The sequence shown here is derived from an EMBL/GenBank/DDBJ whole genome shotgun (WGS) entry which is preliminary data.</text>
</comment>
<protein>
    <submittedName>
        <fullName evidence="2">Uncharacterized protein</fullName>
    </submittedName>
</protein>
<dbReference type="Proteomes" id="UP000265618">
    <property type="component" value="Unassembled WGS sequence"/>
</dbReference>